<evidence type="ECO:0000313" key="2">
    <source>
        <dbReference type="EMBL" id="CAA9582541.1"/>
    </source>
</evidence>
<evidence type="ECO:0000256" key="1">
    <source>
        <dbReference type="SAM" id="MobiDB-lite"/>
    </source>
</evidence>
<dbReference type="AlphaFoldDB" id="A0A6J4VTF4"/>
<reference evidence="2" key="1">
    <citation type="submission" date="2020-02" db="EMBL/GenBank/DDBJ databases">
        <authorList>
            <person name="Meier V. D."/>
        </authorList>
    </citation>
    <scope>NUCLEOTIDE SEQUENCE</scope>
    <source>
        <strain evidence="2">AVDCRST_MAG81</strain>
    </source>
</reference>
<feature type="non-terminal residue" evidence="2">
    <location>
        <position position="1"/>
    </location>
</feature>
<dbReference type="EMBL" id="CADCWO010000177">
    <property type="protein sequence ID" value="CAA9582541.1"/>
    <property type="molecule type" value="Genomic_DNA"/>
</dbReference>
<accession>A0A6J4VTF4</accession>
<feature type="non-terminal residue" evidence="2">
    <location>
        <position position="66"/>
    </location>
</feature>
<feature type="region of interest" description="Disordered" evidence="1">
    <location>
        <begin position="1"/>
        <end position="24"/>
    </location>
</feature>
<name>A0A6J4VTF4_9CYAN</name>
<organism evidence="2">
    <name type="scientific">uncultured Synechococcales cyanobacterium</name>
    <dbReference type="NCBI Taxonomy" id="1936017"/>
    <lineage>
        <taxon>Bacteria</taxon>
        <taxon>Bacillati</taxon>
        <taxon>Cyanobacteriota</taxon>
        <taxon>Cyanophyceae</taxon>
        <taxon>Synechococcales</taxon>
        <taxon>environmental samples</taxon>
    </lineage>
</organism>
<protein>
    <submittedName>
        <fullName evidence="2">Uncharacterized protein</fullName>
    </submittedName>
</protein>
<feature type="compositionally biased region" description="Polar residues" evidence="1">
    <location>
        <begin position="1"/>
        <end position="10"/>
    </location>
</feature>
<sequence length="66" mass="7216">GLDNRTTGSSEWKIPPFRGEQECPLTTQVRDGLEDRRCAKSRLNSSSAANSQSAAGDAGNRKYPYL</sequence>
<gene>
    <name evidence="2" type="ORF">AVDCRST_MAG81-3157</name>
</gene>
<proteinExistence type="predicted"/>
<feature type="region of interest" description="Disordered" evidence="1">
    <location>
        <begin position="41"/>
        <end position="66"/>
    </location>
</feature>
<feature type="compositionally biased region" description="Low complexity" evidence="1">
    <location>
        <begin position="41"/>
        <end position="58"/>
    </location>
</feature>